<dbReference type="SMART" id="SM00822">
    <property type="entry name" value="PKS_KR"/>
    <property type="match status" value="1"/>
</dbReference>
<evidence type="ECO:0000313" key="5">
    <source>
        <dbReference type="Proteomes" id="UP000660262"/>
    </source>
</evidence>
<comment type="caution">
    <text evidence="4">The sequence shown here is derived from an EMBL/GenBank/DDBJ whole genome shotgun (WGS) entry which is preliminary data.</text>
</comment>
<name>A0A830HKH1_9CHLO</name>
<dbReference type="GO" id="GO:0016491">
    <property type="term" value="F:oxidoreductase activity"/>
    <property type="evidence" value="ECO:0007669"/>
    <property type="project" value="UniProtKB-KW"/>
</dbReference>
<proteinExistence type="inferred from homology"/>
<organism evidence="4 5">
    <name type="scientific">Pycnococcus provasolii</name>
    <dbReference type="NCBI Taxonomy" id="41880"/>
    <lineage>
        <taxon>Eukaryota</taxon>
        <taxon>Viridiplantae</taxon>
        <taxon>Chlorophyta</taxon>
        <taxon>Pseudoscourfieldiophyceae</taxon>
        <taxon>Pseudoscourfieldiales</taxon>
        <taxon>Pycnococcaceae</taxon>
        <taxon>Pycnococcus</taxon>
    </lineage>
</organism>
<dbReference type="PANTHER" id="PTHR24320">
    <property type="entry name" value="RETINOL DEHYDROGENASE"/>
    <property type="match status" value="1"/>
</dbReference>
<dbReference type="InterPro" id="IPR002347">
    <property type="entry name" value="SDR_fam"/>
</dbReference>
<dbReference type="InterPro" id="IPR057326">
    <property type="entry name" value="KR_dom"/>
</dbReference>
<evidence type="ECO:0000259" key="3">
    <source>
        <dbReference type="SMART" id="SM00822"/>
    </source>
</evidence>
<dbReference type="PRINTS" id="PR00081">
    <property type="entry name" value="GDHRDH"/>
</dbReference>
<dbReference type="OrthoDB" id="191139at2759"/>
<dbReference type="PANTHER" id="PTHR24320:SF227">
    <property type="entry name" value="RETINOL DEHYDROGENASE 11"/>
    <property type="match status" value="1"/>
</dbReference>
<dbReference type="Pfam" id="PF00106">
    <property type="entry name" value="adh_short"/>
    <property type="match status" value="1"/>
</dbReference>
<dbReference type="Gene3D" id="3.40.50.720">
    <property type="entry name" value="NAD(P)-binding Rossmann-like Domain"/>
    <property type="match status" value="1"/>
</dbReference>
<gene>
    <name evidence="4" type="ORF">PPROV_000637600</name>
</gene>
<comment type="similarity">
    <text evidence="1">Belongs to the short-chain dehydrogenases/reductases (SDR) family.</text>
</comment>
<evidence type="ECO:0000256" key="1">
    <source>
        <dbReference type="ARBA" id="ARBA00006484"/>
    </source>
</evidence>
<dbReference type="InterPro" id="IPR036291">
    <property type="entry name" value="NAD(P)-bd_dom_sf"/>
</dbReference>
<dbReference type="AlphaFoldDB" id="A0A830HKH1"/>
<dbReference type="SUPFAM" id="SSF51735">
    <property type="entry name" value="NAD(P)-binding Rossmann-fold domains"/>
    <property type="match status" value="1"/>
</dbReference>
<keyword evidence="5" id="KW-1185">Reference proteome</keyword>
<keyword evidence="2" id="KW-0560">Oxidoreductase</keyword>
<dbReference type="Proteomes" id="UP000660262">
    <property type="component" value="Unassembled WGS sequence"/>
</dbReference>
<evidence type="ECO:0000256" key="2">
    <source>
        <dbReference type="ARBA" id="ARBA00023002"/>
    </source>
</evidence>
<sequence length="384" mass="40115">MNEEFNNRNNNHGGGTAAGFVARYVAPCWPVGHVLGLKGISGYGSSSTASEVLIDQFPLWAAGGGGDEDAAMTTPPSSSAGLAVVTGANSGLGREVARVLASEPANMHVVMACRSTEKANAVADEMRADDPNAKLYVMQLDLDNLESVRGFARKLKARTDTGEMPPLRLLVLNAGIMPPKEIQMKEMENGEQIEQALAVNFAGHHLLAEMLEEQLKTGARVHGDARVVVVSSAVHRLHGVKNCNVAEFGASCSPLHAYARSKLAGILHVRQLASRWRSSHPNLRAVAVHPGGVDSQGSRDSATGSGATGVVLRALGAPFVKSVAQGAASIVWACTSPLATSGSYVANCNVAMPAATGLDANLALALEERARSWTTSTNALPVDL</sequence>
<dbReference type="EMBL" id="BNJQ01000017">
    <property type="protein sequence ID" value="GHP07634.1"/>
    <property type="molecule type" value="Genomic_DNA"/>
</dbReference>
<protein>
    <recommendedName>
        <fullName evidence="3">Ketoreductase domain-containing protein</fullName>
    </recommendedName>
</protein>
<accession>A0A830HKH1</accession>
<reference evidence="4" key="1">
    <citation type="submission" date="2020-10" db="EMBL/GenBank/DDBJ databases">
        <title>Unveiling of a novel bifunctional photoreceptor, Dualchrome1, isolated from a cosmopolitan green alga.</title>
        <authorList>
            <person name="Suzuki S."/>
            <person name="Kawachi M."/>
        </authorList>
    </citation>
    <scope>NUCLEOTIDE SEQUENCE</scope>
    <source>
        <strain evidence="4">NIES 2893</strain>
    </source>
</reference>
<evidence type="ECO:0000313" key="4">
    <source>
        <dbReference type="EMBL" id="GHP07634.1"/>
    </source>
</evidence>
<feature type="domain" description="Ketoreductase" evidence="3">
    <location>
        <begin position="81"/>
        <end position="279"/>
    </location>
</feature>